<dbReference type="RefSeq" id="WP_031588895.1">
    <property type="nucleotide sequence ID" value="NZ_JNKN01000006.1"/>
</dbReference>
<dbReference type="Proteomes" id="UP000051841">
    <property type="component" value="Unassembled WGS sequence"/>
</dbReference>
<evidence type="ECO:0000313" key="2">
    <source>
        <dbReference type="EMBL" id="KRN50679.1"/>
    </source>
</evidence>
<keyword evidence="1" id="KW-0175">Coiled coil</keyword>
<gene>
    <name evidence="2" type="ORF">IV49_GL001761</name>
</gene>
<name>A0A0R2HLH5_9FIRM</name>
<organism evidence="2 3">
    <name type="scientific">Kandleria vitulina DSM 20405</name>
    <dbReference type="NCBI Taxonomy" id="1410657"/>
    <lineage>
        <taxon>Bacteria</taxon>
        <taxon>Bacillati</taxon>
        <taxon>Bacillota</taxon>
        <taxon>Erysipelotrichia</taxon>
        <taxon>Erysipelotrichales</taxon>
        <taxon>Coprobacillaceae</taxon>
        <taxon>Kandleria</taxon>
    </lineage>
</organism>
<keyword evidence="3" id="KW-1185">Reference proteome</keyword>
<dbReference type="PATRIC" id="fig|1410657.5.peg.1817"/>
<protein>
    <submittedName>
        <fullName evidence="2">Uncharacterized protein</fullName>
    </submittedName>
</protein>
<accession>A0A0R2HLH5</accession>
<dbReference type="EMBL" id="JQBL01000006">
    <property type="protein sequence ID" value="KRN50679.1"/>
    <property type="molecule type" value="Genomic_DNA"/>
</dbReference>
<proteinExistence type="predicted"/>
<feature type="coiled-coil region" evidence="1">
    <location>
        <begin position="174"/>
        <end position="201"/>
    </location>
</feature>
<dbReference type="AlphaFoldDB" id="A0A0R2HLH5"/>
<evidence type="ECO:0000313" key="3">
    <source>
        <dbReference type="Proteomes" id="UP000051841"/>
    </source>
</evidence>
<reference evidence="2 3" key="1">
    <citation type="journal article" date="2015" name="Genome Announc.">
        <title>Expanding the biotechnology potential of lactobacilli through comparative genomics of 213 strains and associated genera.</title>
        <authorList>
            <person name="Sun Z."/>
            <person name="Harris H.M."/>
            <person name="McCann A."/>
            <person name="Guo C."/>
            <person name="Argimon S."/>
            <person name="Zhang W."/>
            <person name="Yang X."/>
            <person name="Jeffery I.B."/>
            <person name="Cooney J.C."/>
            <person name="Kagawa T.F."/>
            <person name="Liu W."/>
            <person name="Song Y."/>
            <person name="Salvetti E."/>
            <person name="Wrobel A."/>
            <person name="Rasinkangas P."/>
            <person name="Parkhill J."/>
            <person name="Rea M.C."/>
            <person name="O'Sullivan O."/>
            <person name="Ritari J."/>
            <person name="Douillard F.P."/>
            <person name="Paul Ross R."/>
            <person name="Yang R."/>
            <person name="Briner A.E."/>
            <person name="Felis G.E."/>
            <person name="de Vos W.M."/>
            <person name="Barrangou R."/>
            <person name="Klaenhammer T.R."/>
            <person name="Caufield P.W."/>
            <person name="Cui Y."/>
            <person name="Zhang H."/>
            <person name="O'Toole P.W."/>
        </authorList>
    </citation>
    <scope>NUCLEOTIDE SEQUENCE [LARGE SCALE GENOMIC DNA]</scope>
    <source>
        <strain evidence="2 3">DSM 20405</strain>
    </source>
</reference>
<evidence type="ECO:0000256" key="1">
    <source>
        <dbReference type="SAM" id="Coils"/>
    </source>
</evidence>
<sequence>MKKYTKDFPATIGQAIYTYGDANIRDIVLYLEKDGEHGIIITKDTMYCNMLRAVKITLSQIEHIKLKQERGKDDQLIIIAEGVHHLFNEDIPEIIETLTSLTDKEVEYDRNLFDTIYFNAKTILEDIRDDLYEDTVLNDTQNKQLKEYLDIINNAKTLDETNYRLEMELLVDRVMQLVEELELDSEEIDQLEDASKKMHEQENQMFDQVKDMYANNKDTIKSMTGIDVDDLQNKSPEELNGMLDDLCDRFNISKDQLASLAAKFGNRH</sequence>
<comment type="caution">
    <text evidence="2">The sequence shown here is derived from an EMBL/GenBank/DDBJ whole genome shotgun (WGS) entry which is preliminary data.</text>
</comment>